<dbReference type="EMBL" id="CAJVQC010001271">
    <property type="protein sequence ID" value="CAG8491111.1"/>
    <property type="molecule type" value="Genomic_DNA"/>
</dbReference>
<accession>A0ACA9KV69</accession>
<name>A0ACA9KV69_9GLOM</name>
<feature type="non-terminal residue" evidence="1">
    <location>
        <position position="1"/>
    </location>
</feature>
<evidence type="ECO:0000313" key="1">
    <source>
        <dbReference type="EMBL" id="CAG8491111.1"/>
    </source>
</evidence>
<keyword evidence="2" id="KW-1185">Reference proteome</keyword>
<organism evidence="1 2">
    <name type="scientific">Racocetra persica</name>
    <dbReference type="NCBI Taxonomy" id="160502"/>
    <lineage>
        <taxon>Eukaryota</taxon>
        <taxon>Fungi</taxon>
        <taxon>Fungi incertae sedis</taxon>
        <taxon>Mucoromycota</taxon>
        <taxon>Glomeromycotina</taxon>
        <taxon>Glomeromycetes</taxon>
        <taxon>Diversisporales</taxon>
        <taxon>Gigasporaceae</taxon>
        <taxon>Racocetra</taxon>
    </lineage>
</organism>
<sequence length="61" mass="6979">IYNVAKNKDELVILKTFQSANIIIPTLSTELPISPKDKLTTAIENTDRTYNIKQYHENMKG</sequence>
<protein>
    <submittedName>
        <fullName evidence="1">3515_t:CDS:1</fullName>
    </submittedName>
</protein>
<gene>
    <name evidence="1" type="ORF">RPERSI_LOCUS1391</name>
</gene>
<reference evidence="1" key="1">
    <citation type="submission" date="2021-06" db="EMBL/GenBank/DDBJ databases">
        <authorList>
            <person name="Kallberg Y."/>
            <person name="Tangrot J."/>
            <person name="Rosling A."/>
        </authorList>
    </citation>
    <scope>NUCLEOTIDE SEQUENCE</scope>
    <source>
        <strain evidence="1">MA461A</strain>
    </source>
</reference>
<comment type="caution">
    <text evidence="1">The sequence shown here is derived from an EMBL/GenBank/DDBJ whole genome shotgun (WGS) entry which is preliminary data.</text>
</comment>
<dbReference type="Proteomes" id="UP000789920">
    <property type="component" value="Unassembled WGS sequence"/>
</dbReference>
<proteinExistence type="predicted"/>
<evidence type="ECO:0000313" key="2">
    <source>
        <dbReference type="Proteomes" id="UP000789920"/>
    </source>
</evidence>